<dbReference type="GO" id="GO:0005096">
    <property type="term" value="F:GTPase activator activity"/>
    <property type="evidence" value="ECO:0007669"/>
    <property type="project" value="UniProtKB-KW"/>
</dbReference>
<dbReference type="AlphaFoldDB" id="A0A0C2SVU9"/>
<dbReference type="SMART" id="SM00324">
    <property type="entry name" value="RhoGAP"/>
    <property type="match status" value="1"/>
</dbReference>
<reference evidence="4 5" key="1">
    <citation type="submission" date="2014-04" db="EMBL/GenBank/DDBJ databases">
        <title>Evolutionary Origins and Diversification of the Mycorrhizal Mutualists.</title>
        <authorList>
            <consortium name="DOE Joint Genome Institute"/>
            <consortium name="Mycorrhizal Genomics Consortium"/>
            <person name="Kohler A."/>
            <person name="Kuo A."/>
            <person name="Nagy L.G."/>
            <person name="Floudas D."/>
            <person name="Copeland A."/>
            <person name="Barry K.W."/>
            <person name="Cichocki N."/>
            <person name="Veneault-Fourrey C."/>
            <person name="LaButti K."/>
            <person name="Lindquist E.A."/>
            <person name="Lipzen A."/>
            <person name="Lundell T."/>
            <person name="Morin E."/>
            <person name="Murat C."/>
            <person name="Riley R."/>
            <person name="Ohm R."/>
            <person name="Sun H."/>
            <person name="Tunlid A."/>
            <person name="Henrissat B."/>
            <person name="Grigoriev I.V."/>
            <person name="Hibbett D.S."/>
            <person name="Martin F."/>
        </authorList>
    </citation>
    <scope>NUCLEOTIDE SEQUENCE [LARGE SCALE GENOMIC DNA]</scope>
    <source>
        <strain evidence="4 5">Koide BX008</strain>
    </source>
</reference>
<dbReference type="InterPro" id="IPR051025">
    <property type="entry name" value="RhoGAP"/>
</dbReference>
<organism evidence="4 5">
    <name type="scientific">Amanita muscaria (strain Koide BX008)</name>
    <dbReference type="NCBI Taxonomy" id="946122"/>
    <lineage>
        <taxon>Eukaryota</taxon>
        <taxon>Fungi</taxon>
        <taxon>Dikarya</taxon>
        <taxon>Basidiomycota</taxon>
        <taxon>Agaricomycotina</taxon>
        <taxon>Agaricomycetes</taxon>
        <taxon>Agaricomycetidae</taxon>
        <taxon>Agaricales</taxon>
        <taxon>Pluteineae</taxon>
        <taxon>Amanitaceae</taxon>
        <taxon>Amanita</taxon>
    </lineage>
</organism>
<dbReference type="Gene3D" id="1.10.555.10">
    <property type="entry name" value="Rho GTPase activation protein"/>
    <property type="match status" value="1"/>
</dbReference>
<gene>
    <name evidence="4" type="ORF">M378DRAFT_9318</name>
</gene>
<dbReference type="InterPro" id="IPR000198">
    <property type="entry name" value="RhoGAP_dom"/>
</dbReference>
<dbReference type="SUPFAM" id="SSF48350">
    <property type="entry name" value="GTPase activation domain, GAP"/>
    <property type="match status" value="1"/>
</dbReference>
<dbReference type="PANTHER" id="PTHR15228:SF25">
    <property type="entry name" value="F-BAR DOMAIN-CONTAINING PROTEIN"/>
    <property type="match status" value="1"/>
</dbReference>
<dbReference type="GO" id="GO:0060237">
    <property type="term" value="P:regulation of fungal-type cell wall organization"/>
    <property type="evidence" value="ECO:0007669"/>
    <property type="project" value="TreeGrafter"/>
</dbReference>
<dbReference type="PANTHER" id="PTHR15228">
    <property type="entry name" value="SPERMATHECAL PHYSIOLOGY VARIANT"/>
    <property type="match status" value="1"/>
</dbReference>
<dbReference type="GO" id="GO:0007165">
    <property type="term" value="P:signal transduction"/>
    <property type="evidence" value="ECO:0007669"/>
    <property type="project" value="InterPro"/>
</dbReference>
<dbReference type="OrthoDB" id="3196451at2759"/>
<dbReference type="Proteomes" id="UP000054549">
    <property type="component" value="Unassembled WGS sequence"/>
</dbReference>
<dbReference type="FunCoup" id="A0A0C2SVU9">
    <property type="interactions" value="19"/>
</dbReference>
<feature type="region of interest" description="Disordered" evidence="2">
    <location>
        <begin position="345"/>
        <end position="371"/>
    </location>
</feature>
<proteinExistence type="predicted"/>
<name>A0A0C2SVU9_AMAMK</name>
<dbReference type="EMBL" id="KN818231">
    <property type="protein sequence ID" value="KIL67540.1"/>
    <property type="molecule type" value="Genomic_DNA"/>
</dbReference>
<evidence type="ECO:0000313" key="4">
    <source>
        <dbReference type="EMBL" id="KIL67540.1"/>
    </source>
</evidence>
<dbReference type="PROSITE" id="PS50238">
    <property type="entry name" value="RHOGAP"/>
    <property type="match status" value="1"/>
</dbReference>
<dbReference type="GO" id="GO:0005938">
    <property type="term" value="C:cell cortex"/>
    <property type="evidence" value="ECO:0007669"/>
    <property type="project" value="TreeGrafter"/>
</dbReference>
<dbReference type="InterPro" id="IPR008936">
    <property type="entry name" value="Rho_GTPase_activation_prot"/>
</dbReference>
<dbReference type="HOGENOM" id="CLU_025218_2_1_1"/>
<feature type="domain" description="Rho-GAP" evidence="3">
    <location>
        <begin position="69"/>
        <end position="266"/>
    </location>
</feature>
<dbReference type="STRING" id="946122.A0A0C2SVU9"/>
<sequence>MPSVTHSSPRPPSSAHIDNFPNPPTKASLRAWWSQFTSNQKPRKDGDGQNDEHPVFGKPLSECLRYASVQISTSDSNGRLYVWGYIPVVVAKCGLYLKENATEVEGTFRVSGSNKRMRELQASFEATPRYGKDLDWKQESYTAHDVASVFRRYLNRMPEPVIPYSMYHSFRDSLAKERYNIEEVIKTYKSLIRQMPRPNQYLLLYVLDLLAVFARKSEKNLMTATNLAVMFQPGIISHPNHELSPHEHTLSQKVLEFLIDHQDWFMLDIPPPTQSERGSSRSSTPKFGHDLVLSKEQDDWCYIDKLPASPPKVTRRKTTMEHRTETDFIDAMFRLETQDKLTGRDLAPISESPLSDKSSSNVGVGRSQTLPPRSRAFTVSAIGIVANGNTSNAEKSRVLRKQKRAQQLPSERQGTTKEP</sequence>
<protein>
    <recommendedName>
        <fullName evidence="3">Rho-GAP domain-containing protein</fullName>
    </recommendedName>
</protein>
<feature type="region of interest" description="Disordered" evidence="2">
    <location>
        <begin position="383"/>
        <end position="419"/>
    </location>
</feature>
<evidence type="ECO:0000313" key="5">
    <source>
        <dbReference type="Proteomes" id="UP000054549"/>
    </source>
</evidence>
<keyword evidence="5" id="KW-1185">Reference proteome</keyword>
<dbReference type="Pfam" id="PF00620">
    <property type="entry name" value="RhoGAP"/>
    <property type="match status" value="1"/>
</dbReference>
<keyword evidence="1" id="KW-0343">GTPase activation</keyword>
<evidence type="ECO:0000256" key="1">
    <source>
        <dbReference type="ARBA" id="ARBA00022468"/>
    </source>
</evidence>
<feature type="compositionally biased region" description="Polar residues" evidence="2">
    <location>
        <begin position="352"/>
        <end position="371"/>
    </location>
</feature>
<feature type="region of interest" description="Disordered" evidence="2">
    <location>
        <begin position="1"/>
        <end position="27"/>
    </location>
</feature>
<evidence type="ECO:0000256" key="2">
    <source>
        <dbReference type="SAM" id="MobiDB-lite"/>
    </source>
</evidence>
<accession>A0A0C2SVU9</accession>
<dbReference type="InParanoid" id="A0A0C2SVU9"/>
<evidence type="ECO:0000259" key="3">
    <source>
        <dbReference type="PROSITE" id="PS50238"/>
    </source>
</evidence>